<sequence length="250" mass="27174">MPIASVTTGADRLAAGLPAPPASGPVPAGGDAPHNTPQYAPWIPIRSLSPRHRDRIATHLLALPERDRYLRFGYAAGDAQIQRYVDGLDFDRDEVFGVFNRRLVLIALAHLAYPRPDQAAGPKAAEFGGSVLPTVRGRGYGARLFEHAMLHARNRGLDTMFIHALSENTTMLHIARRAGAVVQRDGSESEAFLKLPQETLASRVEQWVGEGAAALDYQLKQQSRLVDGVLDMIGEVRQGVSSRLGRAAKD</sequence>
<evidence type="ECO:0000259" key="2">
    <source>
        <dbReference type="PROSITE" id="PS51186"/>
    </source>
</evidence>
<evidence type="ECO:0000313" key="3">
    <source>
        <dbReference type="EMBL" id="GCL65317.1"/>
    </source>
</evidence>
<dbReference type="OrthoDB" id="9178559at2"/>
<reference evidence="4" key="1">
    <citation type="submission" date="2019-03" db="EMBL/GenBank/DDBJ databases">
        <title>Aquabacterium pictum sp.nov., the first bacteriochlorophyll a-containing freshwater bacterium in the genus Aquabacterium of the class Betaproteobacteria.</title>
        <authorList>
            <person name="Hirose S."/>
            <person name="Tank M."/>
            <person name="Hara E."/>
            <person name="Tamaki H."/>
            <person name="Takaichi S."/>
            <person name="Haruta S."/>
            <person name="Hanada S."/>
        </authorList>
    </citation>
    <scope>NUCLEOTIDE SEQUENCE [LARGE SCALE GENOMIC DNA]</scope>
    <source>
        <strain evidence="4">W35</strain>
    </source>
</reference>
<dbReference type="RefSeq" id="WP_137735026.1">
    <property type="nucleotide sequence ID" value="NZ_BJCL01000015.1"/>
</dbReference>
<dbReference type="Proteomes" id="UP000301751">
    <property type="component" value="Unassembled WGS sequence"/>
</dbReference>
<name>A0A480AYW6_9BURK</name>
<dbReference type="AlphaFoldDB" id="A0A480AYW6"/>
<proteinExistence type="predicted"/>
<organism evidence="3 4">
    <name type="scientific">Pseudaquabacterium pictum</name>
    <dbReference type="NCBI Taxonomy" id="2315236"/>
    <lineage>
        <taxon>Bacteria</taxon>
        <taxon>Pseudomonadati</taxon>
        <taxon>Pseudomonadota</taxon>
        <taxon>Betaproteobacteria</taxon>
        <taxon>Burkholderiales</taxon>
        <taxon>Sphaerotilaceae</taxon>
        <taxon>Pseudaquabacterium</taxon>
    </lineage>
</organism>
<dbReference type="Pfam" id="PF00583">
    <property type="entry name" value="Acetyltransf_1"/>
    <property type="match status" value="1"/>
</dbReference>
<evidence type="ECO:0000256" key="1">
    <source>
        <dbReference type="SAM" id="MobiDB-lite"/>
    </source>
</evidence>
<dbReference type="InterPro" id="IPR016181">
    <property type="entry name" value="Acyl_CoA_acyltransferase"/>
</dbReference>
<gene>
    <name evidence="3" type="ORF">AQPW35_43980</name>
</gene>
<accession>A0A480AYW6</accession>
<feature type="domain" description="N-acetyltransferase" evidence="2">
    <location>
        <begin position="43"/>
        <end position="209"/>
    </location>
</feature>
<dbReference type="Gene3D" id="3.40.630.30">
    <property type="match status" value="1"/>
</dbReference>
<dbReference type="CDD" id="cd04301">
    <property type="entry name" value="NAT_SF"/>
    <property type="match status" value="1"/>
</dbReference>
<dbReference type="EMBL" id="BJCL01000015">
    <property type="protein sequence ID" value="GCL65317.1"/>
    <property type="molecule type" value="Genomic_DNA"/>
</dbReference>
<dbReference type="GO" id="GO:0016747">
    <property type="term" value="F:acyltransferase activity, transferring groups other than amino-acyl groups"/>
    <property type="evidence" value="ECO:0007669"/>
    <property type="project" value="InterPro"/>
</dbReference>
<feature type="region of interest" description="Disordered" evidence="1">
    <location>
        <begin position="14"/>
        <end position="35"/>
    </location>
</feature>
<comment type="caution">
    <text evidence="3">The sequence shown here is derived from an EMBL/GenBank/DDBJ whole genome shotgun (WGS) entry which is preliminary data.</text>
</comment>
<protein>
    <recommendedName>
        <fullName evidence="2">N-acetyltransferase domain-containing protein</fullName>
    </recommendedName>
</protein>
<dbReference type="PROSITE" id="PS51186">
    <property type="entry name" value="GNAT"/>
    <property type="match status" value="1"/>
</dbReference>
<keyword evidence="4" id="KW-1185">Reference proteome</keyword>
<dbReference type="SUPFAM" id="SSF55729">
    <property type="entry name" value="Acyl-CoA N-acyltransferases (Nat)"/>
    <property type="match status" value="1"/>
</dbReference>
<evidence type="ECO:0000313" key="4">
    <source>
        <dbReference type="Proteomes" id="UP000301751"/>
    </source>
</evidence>
<dbReference type="InterPro" id="IPR000182">
    <property type="entry name" value="GNAT_dom"/>
</dbReference>